<protein>
    <recommendedName>
        <fullName evidence="4">Glutamine amidotransferase domain-containing protein</fullName>
    </recommendedName>
</protein>
<name>A0A518GC19_9BACT</name>
<dbReference type="SUPFAM" id="SSF52317">
    <property type="entry name" value="Class I glutamine amidotransferase-like"/>
    <property type="match status" value="1"/>
</dbReference>
<feature type="transmembrane region" description="Helical" evidence="1">
    <location>
        <begin position="65"/>
        <end position="83"/>
    </location>
</feature>
<evidence type="ECO:0000256" key="1">
    <source>
        <dbReference type="SAM" id="Phobius"/>
    </source>
</evidence>
<sequence>MPETSANGDSPVLTSQLLNALGLDSLVLGARYWVWMATGIGLLLFVLVMWSYLSRNATRTPWIALGLKLFAILALLCCLVDPMRRVERPRPGANVLAIVADNSRSMELRPTGRDQSMIERLQAPLDSESAWQKRLAQDFDVRRYQFDARLQAVNDFSKLDASANSSSLAEALRTLKERFATHPVAGVLLFTDGLATDDLEDLLSSGQLPFPIYPVVVDGAEDIIDLELREASVSMSSFELAPVTVEAVLASRGLGGEKVVVRLMDADGQTMNRQTFSLDAKESQQKVRFQFQPGETKSAFVTLRAMLSSEDRDDILAESHLETTTVNNRSLVSVRRGEGPYRILYVAGRPNWELKFLRRALEEDVELKFQALVRVAKKEAKFGFRDRGVENANPLLAGFSEDEETAEQYDEPVLLRLGVAEQELKSGFPGNAEDLFHYHAIILDDLEAGFFSQQQMLLIRQFVSERGGGLMMLGGEESFNEGGYQDTPLGDVLPVYLRGTPPSSQEVGVLEAQYQLTREGSLEPWLRLRDNESDERTRVEEMPQFQAWNQVGAHKPGASVYAQLTTEEGTRSGLVGHRFGKGRALALMVSDMWRWSLRRSTTETDDLAQNWRQMARWLTNDSPQRVEARIEAPADTQQPHLIVVTLRDAAFKPLDNATVQLAVRGPDGRSMELVATPDAVYPGRYRAEYWSQLDGGYECTVSATGPDAEVLDVAHTGWVARPSAIEFSRVEPDRDLLNRLANASGGEVVRVEGLERLAASLPTRKVPVSETRLESIWHGPWLLCFAIACLCAEWGIRRWKGMP</sequence>
<dbReference type="OrthoDB" id="9781333at2"/>
<accession>A0A518GC19</accession>
<keyword evidence="3" id="KW-1185">Reference proteome</keyword>
<evidence type="ECO:0000313" key="3">
    <source>
        <dbReference type="Proteomes" id="UP000318017"/>
    </source>
</evidence>
<dbReference type="Proteomes" id="UP000318017">
    <property type="component" value="Chromosome"/>
</dbReference>
<dbReference type="RefSeq" id="WP_145082095.1">
    <property type="nucleotide sequence ID" value="NZ_CP036298.1"/>
</dbReference>
<dbReference type="AlphaFoldDB" id="A0A518GC19"/>
<evidence type="ECO:0000313" key="2">
    <source>
        <dbReference type="EMBL" id="QDV26156.1"/>
    </source>
</evidence>
<organism evidence="2 3">
    <name type="scientific">Aureliella helgolandensis</name>
    <dbReference type="NCBI Taxonomy" id="2527968"/>
    <lineage>
        <taxon>Bacteria</taxon>
        <taxon>Pseudomonadati</taxon>
        <taxon>Planctomycetota</taxon>
        <taxon>Planctomycetia</taxon>
        <taxon>Pirellulales</taxon>
        <taxon>Pirellulaceae</taxon>
        <taxon>Aureliella</taxon>
    </lineage>
</organism>
<reference evidence="2 3" key="1">
    <citation type="submission" date="2019-02" db="EMBL/GenBank/DDBJ databases">
        <title>Deep-cultivation of Planctomycetes and their phenomic and genomic characterization uncovers novel biology.</title>
        <authorList>
            <person name="Wiegand S."/>
            <person name="Jogler M."/>
            <person name="Boedeker C."/>
            <person name="Pinto D."/>
            <person name="Vollmers J."/>
            <person name="Rivas-Marin E."/>
            <person name="Kohn T."/>
            <person name="Peeters S.H."/>
            <person name="Heuer A."/>
            <person name="Rast P."/>
            <person name="Oberbeckmann S."/>
            <person name="Bunk B."/>
            <person name="Jeske O."/>
            <person name="Meyerdierks A."/>
            <person name="Storesund J.E."/>
            <person name="Kallscheuer N."/>
            <person name="Luecker S."/>
            <person name="Lage O.M."/>
            <person name="Pohl T."/>
            <person name="Merkel B.J."/>
            <person name="Hornburger P."/>
            <person name="Mueller R.-W."/>
            <person name="Bruemmer F."/>
            <person name="Labrenz M."/>
            <person name="Spormann A.M."/>
            <person name="Op den Camp H."/>
            <person name="Overmann J."/>
            <person name="Amann R."/>
            <person name="Jetten M.S.M."/>
            <person name="Mascher T."/>
            <person name="Medema M.H."/>
            <person name="Devos D.P."/>
            <person name="Kaster A.-K."/>
            <person name="Ovreas L."/>
            <person name="Rohde M."/>
            <person name="Galperin M.Y."/>
            <person name="Jogler C."/>
        </authorList>
    </citation>
    <scope>NUCLEOTIDE SEQUENCE [LARGE SCALE GENOMIC DNA]</scope>
    <source>
        <strain evidence="2 3">Q31a</strain>
    </source>
</reference>
<feature type="transmembrane region" description="Helical" evidence="1">
    <location>
        <begin position="32"/>
        <end position="53"/>
    </location>
</feature>
<gene>
    <name evidence="2" type="ORF">Q31a_45280</name>
</gene>
<dbReference type="PANTHER" id="PTHR37947:SF1">
    <property type="entry name" value="BLL2462 PROTEIN"/>
    <property type="match status" value="1"/>
</dbReference>
<keyword evidence="1" id="KW-1133">Transmembrane helix</keyword>
<dbReference type="InterPro" id="IPR029062">
    <property type="entry name" value="Class_I_gatase-like"/>
</dbReference>
<dbReference type="PANTHER" id="PTHR37947">
    <property type="entry name" value="BLL2462 PROTEIN"/>
    <property type="match status" value="1"/>
</dbReference>
<dbReference type="Gene3D" id="3.40.50.880">
    <property type="match status" value="1"/>
</dbReference>
<dbReference type="EMBL" id="CP036298">
    <property type="protein sequence ID" value="QDV26156.1"/>
    <property type="molecule type" value="Genomic_DNA"/>
</dbReference>
<proteinExistence type="predicted"/>
<keyword evidence="1" id="KW-0812">Transmembrane</keyword>
<keyword evidence="1" id="KW-0472">Membrane</keyword>
<dbReference type="KEGG" id="ahel:Q31a_45280"/>
<evidence type="ECO:0008006" key="4">
    <source>
        <dbReference type="Google" id="ProtNLM"/>
    </source>
</evidence>